<keyword evidence="4 12" id="KW-0136">Cellulose degradation</keyword>
<keyword evidence="5" id="KW-1015">Disulfide bond</keyword>
<dbReference type="PANTHER" id="PTHR34876">
    <property type="match status" value="1"/>
</dbReference>
<feature type="active site" evidence="11">
    <location>
        <position position="704"/>
    </location>
</feature>
<dbReference type="SUPFAM" id="SSF49785">
    <property type="entry name" value="Galactose-binding domain-like"/>
    <property type="match status" value="1"/>
</dbReference>
<dbReference type="InterPro" id="IPR016288">
    <property type="entry name" value="Beta_cellobiohydrolase"/>
</dbReference>
<evidence type="ECO:0000256" key="13">
    <source>
        <dbReference type="RuleBase" id="RU361186"/>
    </source>
</evidence>
<dbReference type="EC" id="3.2.1.4" evidence="12"/>
<evidence type="ECO:0000256" key="10">
    <source>
        <dbReference type="PROSITE-ProRule" id="PRU10059"/>
    </source>
</evidence>
<evidence type="ECO:0000313" key="19">
    <source>
        <dbReference type="Proteomes" id="UP001501319"/>
    </source>
</evidence>
<dbReference type="Pfam" id="PF02018">
    <property type="entry name" value="CBM_4_9"/>
    <property type="match status" value="1"/>
</dbReference>
<keyword evidence="19" id="KW-1185">Reference proteome</keyword>
<dbReference type="Gene3D" id="2.60.120.260">
    <property type="entry name" value="Galactose-binding domain-like"/>
    <property type="match status" value="1"/>
</dbReference>
<dbReference type="InterPro" id="IPR013783">
    <property type="entry name" value="Ig-like_fold"/>
</dbReference>
<dbReference type="SUPFAM" id="SSF51989">
    <property type="entry name" value="Glycosyl hydrolases family 6, cellulases"/>
    <property type="match status" value="1"/>
</dbReference>
<dbReference type="PROSITE" id="PS00656">
    <property type="entry name" value="GLYCOSYL_HYDROL_F6_2"/>
    <property type="match status" value="1"/>
</dbReference>
<keyword evidence="3 10" id="KW-0378">Hydrolase</keyword>
<evidence type="ECO:0000256" key="2">
    <source>
        <dbReference type="ARBA" id="ARBA00022729"/>
    </source>
</evidence>
<dbReference type="InterPro" id="IPR036434">
    <property type="entry name" value="Beta_cellobiohydrolase_sf"/>
</dbReference>
<dbReference type="InterPro" id="IPR003305">
    <property type="entry name" value="CenC_carb-bd"/>
</dbReference>
<feature type="region of interest" description="Disordered" evidence="14">
    <location>
        <begin position="653"/>
        <end position="680"/>
    </location>
</feature>
<feature type="region of interest" description="Disordered" evidence="14">
    <location>
        <begin position="725"/>
        <end position="776"/>
    </location>
</feature>
<name>A0ABP4R9I6_9ACTN</name>
<evidence type="ECO:0000259" key="15">
    <source>
        <dbReference type="Pfam" id="PF00759"/>
    </source>
</evidence>
<evidence type="ECO:0000256" key="5">
    <source>
        <dbReference type="ARBA" id="ARBA00023157"/>
    </source>
</evidence>
<dbReference type="InterPro" id="IPR008979">
    <property type="entry name" value="Galactose-bd-like_sf"/>
</dbReference>
<organism evidence="18 19">
    <name type="scientific">Kribbella alba</name>
    <dbReference type="NCBI Taxonomy" id="190197"/>
    <lineage>
        <taxon>Bacteria</taxon>
        <taxon>Bacillati</taxon>
        <taxon>Actinomycetota</taxon>
        <taxon>Actinomycetes</taxon>
        <taxon>Propionibacteriales</taxon>
        <taxon>Kribbellaceae</taxon>
        <taxon>Kribbella</taxon>
    </lineage>
</organism>
<evidence type="ECO:0000256" key="7">
    <source>
        <dbReference type="ARBA" id="ARBA00023295"/>
    </source>
</evidence>
<proteinExistence type="inferred from homology"/>
<feature type="active site" description="Proton donor" evidence="9">
    <location>
        <position position="914"/>
    </location>
</feature>
<keyword evidence="7 10" id="KW-0326">Glycosidase</keyword>
<feature type="compositionally biased region" description="Low complexity" evidence="14">
    <location>
        <begin position="727"/>
        <end position="776"/>
    </location>
</feature>
<feature type="domain" description="Cellulase Ig-like" evidence="17">
    <location>
        <begin position="167"/>
        <end position="247"/>
    </location>
</feature>
<evidence type="ECO:0000256" key="14">
    <source>
        <dbReference type="SAM" id="MobiDB-lite"/>
    </source>
</evidence>
<keyword evidence="8 10" id="KW-0624">Polysaccharide degradation</keyword>
<dbReference type="InterPro" id="IPR018221">
    <property type="entry name" value="Glyco_hydro_9_His_AS"/>
</dbReference>
<protein>
    <recommendedName>
        <fullName evidence="12 13">Multifunctional fusion protein</fullName>
    </recommendedName>
    <domain>
        <recommendedName>
            <fullName evidence="12">Endoglucanase</fullName>
            <ecNumber evidence="12">3.2.1.4</ecNumber>
        </recommendedName>
    </domain>
    <domain>
        <recommendedName>
            <fullName evidence="13">Glucanase</fullName>
            <ecNumber evidence="13">3.2.1.-</ecNumber>
        </recommendedName>
    </domain>
</protein>
<dbReference type="InterPro" id="IPR004197">
    <property type="entry name" value="Cellulase_Ig-like"/>
</dbReference>
<dbReference type="InterPro" id="IPR014756">
    <property type="entry name" value="Ig_E-set"/>
</dbReference>
<dbReference type="Pfam" id="PF00759">
    <property type="entry name" value="Glyco_hydro_9"/>
    <property type="match status" value="1"/>
</dbReference>
<reference evidence="19" key="1">
    <citation type="journal article" date="2019" name="Int. J. Syst. Evol. Microbiol.">
        <title>The Global Catalogue of Microorganisms (GCM) 10K type strain sequencing project: providing services to taxonomists for standard genome sequencing and annotation.</title>
        <authorList>
            <consortium name="The Broad Institute Genomics Platform"/>
            <consortium name="The Broad Institute Genome Sequencing Center for Infectious Disease"/>
            <person name="Wu L."/>
            <person name="Ma J."/>
        </authorList>
    </citation>
    <scope>NUCLEOTIDE SEQUENCE [LARGE SCALE GENOMIC DNA]</scope>
    <source>
        <strain evidence="19">JCM 14306</strain>
    </source>
</reference>
<dbReference type="Gene3D" id="2.60.40.10">
    <property type="entry name" value="Immunoglobulins"/>
    <property type="match status" value="1"/>
</dbReference>
<feature type="active site" evidence="10">
    <location>
        <position position="647"/>
    </location>
</feature>
<dbReference type="InterPro" id="IPR033126">
    <property type="entry name" value="Glyco_hydro_9_Asp/Glu_AS"/>
</dbReference>
<dbReference type="PANTHER" id="PTHR34876:SF4">
    <property type="entry name" value="1,4-BETA-D-GLUCAN CELLOBIOHYDROLASE C-RELATED"/>
    <property type="match status" value="1"/>
</dbReference>
<dbReference type="PRINTS" id="PR00733">
    <property type="entry name" value="GLHYDRLASE6"/>
</dbReference>
<feature type="domain" description="CBM-cenC" evidence="16">
    <location>
        <begin position="19"/>
        <end position="138"/>
    </location>
</feature>
<evidence type="ECO:0000259" key="17">
    <source>
        <dbReference type="Pfam" id="PF02927"/>
    </source>
</evidence>
<evidence type="ECO:0000256" key="9">
    <source>
        <dbReference type="PROSITE-ProRule" id="PRU10057"/>
    </source>
</evidence>
<dbReference type="Gene3D" id="1.50.10.10">
    <property type="match status" value="1"/>
</dbReference>
<accession>A0ABP4R9I6</accession>
<gene>
    <name evidence="18" type="ORF">GCM10009744_35750</name>
</gene>
<dbReference type="InterPro" id="IPR001701">
    <property type="entry name" value="Glyco_hydro_9"/>
</dbReference>
<evidence type="ECO:0000256" key="1">
    <source>
        <dbReference type="ARBA" id="ARBA00007072"/>
    </source>
</evidence>
<feature type="active site" evidence="11">
    <location>
        <position position="695"/>
    </location>
</feature>
<evidence type="ECO:0000313" key="18">
    <source>
        <dbReference type="EMBL" id="GAA1642484.1"/>
    </source>
</evidence>
<comment type="catalytic activity">
    <reaction evidence="12">
        <text>Endohydrolysis of (1-&gt;4)-beta-D-glucosidic linkages in cellulose, lichenin and cereal beta-D-glucans.</text>
        <dbReference type="EC" id="3.2.1.4"/>
    </reaction>
</comment>
<evidence type="ECO:0000256" key="6">
    <source>
        <dbReference type="ARBA" id="ARBA00023277"/>
    </source>
</evidence>
<dbReference type="EC" id="3.2.1.-" evidence="13"/>
<evidence type="ECO:0000256" key="4">
    <source>
        <dbReference type="ARBA" id="ARBA00023001"/>
    </source>
</evidence>
<dbReference type="CDD" id="cd02850">
    <property type="entry name" value="E_set_Cellulase_N"/>
    <property type="match status" value="1"/>
</dbReference>
<dbReference type="SUPFAM" id="SSF48208">
    <property type="entry name" value="Six-hairpin glycosidases"/>
    <property type="match status" value="1"/>
</dbReference>
<dbReference type="Pfam" id="PF02927">
    <property type="entry name" value="CelD_N"/>
    <property type="match status" value="1"/>
</dbReference>
<evidence type="ECO:0000256" key="8">
    <source>
        <dbReference type="ARBA" id="ARBA00023326"/>
    </source>
</evidence>
<evidence type="ECO:0000256" key="3">
    <source>
        <dbReference type="ARBA" id="ARBA00022801"/>
    </source>
</evidence>
<feature type="domain" description="Glycoside hydrolase family 9" evidence="15">
    <location>
        <begin position="259"/>
        <end position="716"/>
    </location>
</feature>
<dbReference type="SUPFAM" id="SSF81296">
    <property type="entry name" value="E set domains"/>
    <property type="match status" value="1"/>
</dbReference>
<keyword evidence="6 10" id="KW-0119">Carbohydrate metabolism</keyword>
<keyword evidence="2" id="KW-0732">Signal</keyword>
<evidence type="ECO:0000256" key="12">
    <source>
        <dbReference type="RuleBase" id="RU361166"/>
    </source>
</evidence>
<sequence length="1084" mass="112222">MPTFSAQAAPADAPQYERVLNGSFDSGSKSPWWSSGNTSSGVTDGKLCAQIPGGTVNPWDSMIGQDDVPLESGQPYTLRFDASASRAVQFRTAVQLAAAPHTTVLNKGVTVGTTSQTFQFTGTSTVTDSHGQVTFQAGGATEPYTLCLDNISFVGGIVPPGGARDLGSPVRVNQLGYLSDGPKRATVVTAATSPLSWSLLDSADQPVATGTTTPYGADAMSGDNVQLVDFGTFRGSGQGYRLAVGTELSEPFDIGDNLYQPLRRDALAYFYNNRSGTPIEAAYVGDAHARPAGHLGVAPNRGDTSVPCFPGTCGYSLDVRGGWYDAGDHGKYVVNGALAAWQLLDLYERSADNRDRGVADGTLRIPEAGNGDPDVLDEAKWEIDFLLRMQVPAGQPLAGMVHHKIHDEKWTGLPTRPAADAQPRYLYPPSTAATLNVAAVGARCARVFARWDLKFAAKCLIAADKAWKAAQQHPAIYAPDGGEGGGAYDDTKVTDEFSWAAAENFATTGLPSYKRAITTELKAADGFSWQETGGLADLALARVPWRLSPPDQAKLRKRLSNVADQYVADIGAQGYANPYLPADGKYVWGSNSAVANNSMIMATAYDLTGTRKYRDAALESLDYLLGRNAINQSYVTGYGERASHNQHHRFWAHSLDPSLPSPAPGSMAGGPNSGLQDPVAQRNLQGCSPAACYVDDIGSYSTNEVAVNWNSALAWMTAFADAEGHTASPAAGGTPTAGAAAGTAARGPAGAAAGDAARGPASDAAGGPAGAAARGSAGAAAGDADAPAKVLASPVELTNGFYVDPNSTPATWVKSHGSDSRAGSINAGIATKPMAKWFGNTPGTTIGAAVGAFVGAADNADRLPILVAYNLPGRDACGGHSGGGAGSPAAYRTWIAAFADSIGTRPAIIIIEPDALGDFECMDSAAIAERNGMLAFATQQFRDRAPNTWAYLDAGNAGWVPAATMAQRLNGAGIANAHGFVVNVSNYYTTSASVTYATNVRSGLSSPKPFVVDTSRNGNGSNGQWCNPAGRKLGTTSQVGGGGGAELLLWVKVPGNSDGPCGTAPTIPAGQFSPDLAVQLINGT</sequence>
<dbReference type="PROSITE" id="PS00592">
    <property type="entry name" value="GH9_2"/>
    <property type="match status" value="1"/>
</dbReference>
<dbReference type="InterPro" id="IPR001524">
    <property type="entry name" value="Glyco_hydro_6_CS"/>
</dbReference>
<comment type="caution">
    <text evidence="18">The sequence shown here is derived from an EMBL/GenBank/DDBJ whole genome shotgun (WGS) entry which is preliminary data.</text>
</comment>
<dbReference type="PROSITE" id="PS00698">
    <property type="entry name" value="GH9_3"/>
    <property type="match status" value="1"/>
</dbReference>
<dbReference type="InterPro" id="IPR012341">
    <property type="entry name" value="6hp_glycosidase-like_sf"/>
</dbReference>
<dbReference type="InterPro" id="IPR008928">
    <property type="entry name" value="6-hairpin_glycosidase_sf"/>
</dbReference>
<comment type="similarity">
    <text evidence="13">Belongs to the glycosyl hydrolase family 6.</text>
</comment>
<dbReference type="Gene3D" id="3.20.20.40">
    <property type="entry name" value="1, 4-beta cellobiohydrolase"/>
    <property type="match status" value="1"/>
</dbReference>
<evidence type="ECO:0000256" key="11">
    <source>
        <dbReference type="PROSITE-ProRule" id="PRU10060"/>
    </source>
</evidence>
<evidence type="ECO:0000259" key="16">
    <source>
        <dbReference type="Pfam" id="PF02018"/>
    </source>
</evidence>
<dbReference type="Proteomes" id="UP001501319">
    <property type="component" value="Unassembled WGS sequence"/>
</dbReference>
<dbReference type="Pfam" id="PF01341">
    <property type="entry name" value="Glyco_hydro_6"/>
    <property type="match status" value="1"/>
</dbReference>
<comment type="similarity">
    <text evidence="1 10 12">Belongs to the glycosyl hydrolase 9 (cellulase E) family.</text>
</comment>
<dbReference type="EMBL" id="BAAANE010000006">
    <property type="protein sequence ID" value="GAA1642484.1"/>
    <property type="molecule type" value="Genomic_DNA"/>
</dbReference>